<dbReference type="HAMAP" id="MF_01161">
    <property type="entry name" value="tRNA_Ile_lys_synt"/>
    <property type="match status" value="1"/>
</dbReference>
<evidence type="ECO:0000259" key="7">
    <source>
        <dbReference type="Pfam" id="PF01171"/>
    </source>
</evidence>
<reference evidence="8 9" key="1">
    <citation type="journal article" date="2015" name="Genome Announc.">
        <title>Expanding the biotechnology potential of lactobacilli through comparative genomics of 213 strains and associated genera.</title>
        <authorList>
            <person name="Sun Z."/>
            <person name="Harris H.M."/>
            <person name="McCann A."/>
            <person name="Guo C."/>
            <person name="Argimon S."/>
            <person name="Zhang W."/>
            <person name="Yang X."/>
            <person name="Jeffery I.B."/>
            <person name="Cooney J.C."/>
            <person name="Kagawa T.F."/>
            <person name="Liu W."/>
            <person name="Song Y."/>
            <person name="Salvetti E."/>
            <person name="Wrobel A."/>
            <person name="Rasinkangas P."/>
            <person name="Parkhill J."/>
            <person name="Rea M.C."/>
            <person name="O'Sullivan O."/>
            <person name="Ritari J."/>
            <person name="Douillard F.P."/>
            <person name="Paul Ross R."/>
            <person name="Yang R."/>
            <person name="Briner A.E."/>
            <person name="Felis G.E."/>
            <person name="de Vos W.M."/>
            <person name="Barrangou R."/>
            <person name="Klaenhammer T.R."/>
            <person name="Caufield P.W."/>
            <person name="Cui Y."/>
            <person name="Zhang H."/>
            <person name="O'Toole P.W."/>
        </authorList>
    </citation>
    <scope>NUCLEOTIDE SEQUENCE [LARGE SCALE GENOMIC DNA]</scope>
    <source>
        <strain evidence="8 9">DSM 20534</strain>
    </source>
</reference>
<evidence type="ECO:0000256" key="5">
    <source>
        <dbReference type="ARBA" id="ARBA00048539"/>
    </source>
</evidence>
<evidence type="ECO:0000313" key="9">
    <source>
        <dbReference type="Proteomes" id="UP000050909"/>
    </source>
</evidence>
<dbReference type="InterPro" id="IPR012094">
    <property type="entry name" value="tRNA_Ile_lys_synt"/>
</dbReference>
<evidence type="ECO:0000256" key="6">
    <source>
        <dbReference type="HAMAP-Rule" id="MF_01161"/>
    </source>
</evidence>
<dbReference type="CDD" id="cd01992">
    <property type="entry name" value="TilS_N"/>
    <property type="match status" value="1"/>
</dbReference>
<comment type="function">
    <text evidence="6">Ligates lysine onto the cytidine present at position 34 of the AUA codon-specific tRNA(Ile) that contains the anticodon CAU, in an ATP-dependent manner. Cytidine is converted to lysidine, thus changing the amino acid specificity of the tRNA from methionine to isoleucine.</text>
</comment>
<dbReference type="GO" id="GO:0006400">
    <property type="term" value="P:tRNA modification"/>
    <property type="evidence" value="ECO:0007669"/>
    <property type="project" value="UniProtKB-UniRule"/>
</dbReference>
<comment type="subcellular location">
    <subcellularLocation>
        <location evidence="6">Cytoplasm</location>
    </subcellularLocation>
</comment>
<sequence>MDKLVDKISNSIKKILKEQQLAFSNQTVILAVSAGPDSMSLLAGFYQLSRQYDMKLIVAHVDHQLRPDSAAEYRLLREYCVARDITVLNKQWPIAEHPPKGLEASAREFRYSFFTELMRKYNASFIATAHHADDLLENILMKLIRSGDLREMTSPRAVVRQQERIVVRPLMGFSKKELLDYCQVNRIPFIVDETNQRDFTMRNRVRHHLVPLLKGENSQILQNALFMQEQVAQLDGLASSLVKRIPQPELLGKWHRGLFVGPRDALSDLETAQQALVYEKLIARYLQKSVKVDAKRLARLAKIDGGQVLELKQQVKLVVTRQHYFLVDAAQLELLLQTLPKHIAVDKQFVVGGDVFVVTKNKAALPNHILLGTFYAGETKTFGIRQVQPGDKVRLSDGAHQLVKKRFAPQGIPASVRNYFWGLTDEETRDYLWIDCAYTNQVIPKNSCHYAIYQVLKNSKEK</sequence>
<keyword evidence="6" id="KW-0963">Cytoplasm</keyword>
<name>A0A0R1GUM3_9LACO</name>
<proteinExistence type="inferred from homology"/>
<dbReference type="Gene3D" id="3.40.50.620">
    <property type="entry name" value="HUPs"/>
    <property type="match status" value="1"/>
</dbReference>
<dbReference type="PATRIC" id="fig|1423722.3.peg.781"/>
<dbReference type="InterPro" id="IPR014729">
    <property type="entry name" value="Rossmann-like_a/b/a_fold"/>
</dbReference>
<comment type="caution">
    <text evidence="6">Lacks conserved residue(s) required for the propagation of feature annotation.</text>
</comment>
<evidence type="ECO:0000256" key="3">
    <source>
        <dbReference type="ARBA" id="ARBA00022741"/>
    </source>
</evidence>
<dbReference type="InterPro" id="IPR012795">
    <property type="entry name" value="tRNA_Ile_lys_synt_N"/>
</dbReference>
<comment type="similarity">
    <text evidence="6">Belongs to the tRNA(Ile)-lysidine synthase family.</text>
</comment>
<dbReference type="AlphaFoldDB" id="A0A0R1GUM3"/>
<dbReference type="EC" id="6.3.4.19" evidence="6"/>
<keyword evidence="4" id="KW-0067">ATP-binding</keyword>
<comment type="caution">
    <text evidence="8">The sequence shown here is derived from an EMBL/GenBank/DDBJ whole genome shotgun (WGS) entry which is preliminary data.</text>
</comment>
<organism evidence="8 9">
    <name type="scientific">Amylolactobacillus amylotrophicus DSM 20534</name>
    <dbReference type="NCBI Taxonomy" id="1423722"/>
    <lineage>
        <taxon>Bacteria</taxon>
        <taxon>Bacillati</taxon>
        <taxon>Bacillota</taxon>
        <taxon>Bacilli</taxon>
        <taxon>Lactobacillales</taxon>
        <taxon>Lactobacillaceae</taxon>
        <taxon>Amylolactobacillus</taxon>
    </lineage>
</organism>
<keyword evidence="9" id="KW-1185">Reference proteome</keyword>
<evidence type="ECO:0000256" key="1">
    <source>
        <dbReference type="ARBA" id="ARBA00022598"/>
    </source>
</evidence>
<accession>A0A0R1GUM3</accession>
<dbReference type="GO" id="GO:0005524">
    <property type="term" value="F:ATP binding"/>
    <property type="evidence" value="ECO:0007669"/>
    <property type="project" value="UniProtKB-KW"/>
</dbReference>
<evidence type="ECO:0000313" key="8">
    <source>
        <dbReference type="EMBL" id="KRK37995.1"/>
    </source>
</evidence>
<comment type="catalytic activity">
    <reaction evidence="5 6">
        <text>cytidine(34) in tRNA(Ile2) + L-lysine + ATP = lysidine(34) in tRNA(Ile2) + AMP + diphosphate + H(+)</text>
        <dbReference type="Rhea" id="RHEA:43744"/>
        <dbReference type="Rhea" id="RHEA-COMP:10625"/>
        <dbReference type="Rhea" id="RHEA-COMP:10670"/>
        <dbReference type="ChEBI" id="CHEBI:15378"/>
        <dbReference type="ChEBI" id="CHEBI:30616"/>
        <dbReference type="ChEBI" id="CHEBI:32551"/>
        <dbReference type="ChEBI" id="CHEBI:33019"/>
        <dbReference type="ChEBI" id="CHEBI:82748"/>
        <dbReference type="ChEBI" id="CHEBI:83665"/>
        <dbReference type="ChEBI" id="CHEBI:456215"/>
        <dbReference type="EC" id="6.3.4.19"/>
    </reaction>
</comment>
<dbReference type="EMBL" id="AZCV01000002">
    <property type="protein sequence ID" value="KRK37995.1"/>
    <property type="molecule type" value="Genomic_DNA"/>
</dbReference>
<dbReference type="GO" id="GO:0005737">
    <property type="term" value="C:cytoplasm"/>
    <property type="evidence" value="ECO:0007669"/>
    <property type="project" value="UniProtKB-SubCell"/>
</dbReference>
<dbReference type="Pfam" id="PF01171">
    <property type="entry name" value="ATP_bind_3"/>
    <property type="match status" value="1"/>
</dbReference>
<feature type="domain" description="tRNA(Ile)-lysidine/2-thiocytidine synthase N-terminal" evidence="7">
    <location>
        <begin position="28"/>
        <end position="207"/>
    </location>
</feature>
<dbReference type="PANTHER" id="PTHR43033">
    <property type="entry name" value="TRNA(ILE)-LYSIDINE SYNTHASE-RELATED"/>
    <property type="match status" value="1"/>
</dbReference>
<keyword evidence="1 6" id="KW-0436">Ligase</keyword>
<dbReference type="Proteomes" id="UP000050909">
    <property type="component" value="Unassembled WGS sequence"/>
</dbReference>
<evidence type="ECO:0000256" key="4">
    <source>
        <dbReference type="ARBA" id="ARBA00022840"/>
    </source>
</evidence>
<dbReference type="GO" id="GO:0032267">
    <property type="term" value="F:tRNA(Ile)-lysidine synthase activity"/>
    <property type="evidence" value="ECO:0007669"/>
    <property type="project" value="UniProtKB-EC"/>
</dbReference>
<dbReference type="InterPro" id="IPR011063">
    <property type="entry name" value="TilS/TtcA_N"/>
</dbReference>
<dbReference type="PANTHER" id="PTHR43033:SF1">
    <property type="entry name" value="TRNA(ILE)-LYSIDINE SYNTHASE-RELATED"/>
    <property type="match status" value="1"/>
</dbReference>
<dbReference type="NCBIfam" id="TIGR02432">
    <property type="entry name" value="lysidine_TilS_N"/>
    <property type="match status" value="1"/>
</dbReference>
<keyword evidence="2 6" id="KW-0819">tRNA processing</keyword>
<evidence type="ECO:0000256" key="2">
    <source>
        <dbReference type="ARBA" id="ARBA00022694"/>
    </source>
</evidence>
<dbReference type="SUPFAM" id="SSF52402">
    <property type="entry name" value="Adenine nucleotide alpha hydrolases-like"/>
    <property type="match status" value="1"/>
</dbReference>
<gene>
    <name evidence="6" type="primary">tilS</name>
    <name evidence="8" type="ORF">FC62_GL000763</name>
</gene>
<protein>
    <recommendedName>
        <fullName evidence="6">tRNA(Ile)-lysidine synthase</fullName>
        <ecNumber evidence="6">6.3.4.19</ecNumber>
    </recommendedName>
    <alternativeName>
        <fullName evidence="6">tRNA(Ile)-2-lysyl-cytidine synthase</fullName>
    </alternativeName>
    <alternativeName>
        <fullName evidence="6">tRNA(Ile)-lysidine synthetase</fullName>
    </alternativeName>
</protein>
<keyword evidence="3" id="KW-0547">Nucleotide-binding</keyword>